<protein>
    <submittedName>
        <fullName evidence="3">Uncharacterized protein</fullName>
    </submittedName>
</protein>
<reference evidence="3" key="1">
    <citation type="submission" date="2020-05" db="EMBL/GenBank/DDBJ databases">
        <title>WGS assembly of Panicum virgatum.</title>
        <authorList>
            <person name="Lovell J.T."/>
            <person name="Jenkins J."/>
            <person name="Shu S."/>
            <person name="Juenger T.E."/>
            <person name="Schmutz J."/>
        </authorList>
    </citation>
    <scope>NUCLEOTIDE SEQUENCE</scope>
    <source>
        <strain evidence="3">AP13</strain>
    </source>
</reference>
<sequence length="118" mass="12891">MRGSDHFRALVRVVAILFFVFFGCLPLPAQCRPGLLGMSEETAARRSYDYDPNGLTNTSANATVAISPSDESKPEKCYDTMEKCRANCLTCSSKCASRPPPAMEEDRALHAVTTEAEP</sequence>
<evidence type="ECO:0000256" key="2">
    <source>
        <dbReference type="SAM" id="Phobius"/>
    </source>
</evidence>
<dbReference type="Proteomes" id="UP000823388">
    <property type="component" value="Chromosome 4N"/>
</dbReference>
<name>A0A8T0TEP0_PANVG</name>
<keyword evidence="2" id="KW-1133">Transmembrane helix</keyword>
<comment type="caution">
    <text evidence="3">The sequence shown here is derived from an EMBL/GenBank/DDBJ whole genome shotgun (WGS) entry which is preliminary data.</text>
</comment>
<proteinExistence type="predicted"/>
<accession>A0A8T0TEP0</accession>
<dbReference type="AlphaFoldDB" id="A0A8T0TEP0"/>
<keyword evidence="2" id="KW-0812">Transmembrane</keyword>
<feature type="region of interest" description="Disordered" evidence="1">
    <location>
        <begin position="96"/>
        <end position="118"/>
    </location>
</feature>
<organism evidence="3 4">
    <name type="scientific">Panicum virgatum</name>
    <name type="common">Blackwell switchgrass</name>
    <dbReference type="NCBI Taxonomy" id="38727"/>
    <lineage>
        <taxon>Eukaryota</taxon>
        <taxon>Viridiplantae</taxon>
        <taxon>Streptophyta</taxon>
        <taxon>Embryophyta</taxon>
        <taxon>Tracheophyta</taxon>
        <taxon>Spermatophyta</taxon>
        <taxon>Magnoliopsida</taxon>
        <taxon>Liliopsida</taxon>
        <taxon>Poales</taxon>
        <taxon>Poaceae</taxon>
        <taxon>PACMAD clade</taxon>
        <taxon>Panicoideae</taxon>
        <taxon>Panicodae</taxon>
        <taxon>Paniceae</taxon>
        <taxon>Panicinae</taxon>
        <taxon>Panicum</taxon>
        <taxon>Panicum sect. Hiantes</taxon>
    </lineage>
</organism>
<dbReference type="EMBL" id="CM029044">
    <property type="protein sequence ID" value="KAG2607046.1"/>
    <property type="molecule type" value="Genomic_DNA"/>
</dbReference>
<dbReference type="PROSITE" id="PS51257">
    <property type="entry name" value="PROKAR_LIPOPROTEIN"/>
    <property type="match status" value="1"/>
</dbReference>
<evidence type="ECO:0000256" key="1">
    <source>
        <dbReference type="SAM" id="MobiDB-lite"/>
    </source>
</evidence>
<keyword evidence="2" id="KW-0472">Membrane</keyword>
<evidence type="ECO:0000313" key="4">
    <source>
        <dbReference type="Proteomes" id="UP000823388"/>
    </source>
</evidence>
<gene>
    <name evidence="3" type="ORF">PVAP13_4NG189722</name>
</gene>
<keyword evidence="4" id="KW-1185">Reference proteome</keyword>
<feature type="transmembrane region" description="Helical" evidence="2">
    <location>
        <begin position="9"/>
        <end position="29"/>
    </location>
</feature>
<evidence type="ECO:0000313" key="3">
    <source>
        <dbReference type="EMBL" id="KAG2607046.1"/>
    </source>
</evidence>